<dbReference type="AlphaFoldDB" id="A0A9D4KA28"/>
<proteinExistence type="predicted"/>
<accession>A0A9D4KA28</accession>
<dbReference type="Proteomes" id="UP000828390">
    <property type="component" value="Unassembled WGS sequence"/>
</dbReference>
<reference evidence="1" key="2">
    <citation type="submission" date="2020-11" db="EMBL/GenBank/DDBJ databases">
        <authorList>
            <person name="McCartney M.A."/>
            <person name="Auch B."/>
            <person name="Kono T."/>
            <person name="Mallez S."/>
            <person name="Becker A."/>
            <person name="Gohl D.M."/>
            <person name="Silverstein K.A.T."/>
            <person name="Koren S."/>
            <person name="Bechman K.B."/>
            <person name="Herman A."/>
            <person name="Abrahante J.E."/>
            <person name="Garbe J."/>
        </authorList>
    </citation>
    <scope>NUCLEOTIDE SEQUENCE</scope>
    <source>
        <strain evidence="1">Duluth1</strain>
        <tissue evidence="1">Whole animal</tissue>
    </source>
</reference>
<comment type="caution">
    <text evidence="1">The sequence shown here is derived from an EMBL/GenBank/DDBJ whole genome shotgun (WGS) entry which is preliminary data.</text>
</comment>
<protein>
    <submittedName>
        <fullName evidence="1">Uncharacterized protein</fullName>
    </submittedName>
</protein>
<evidence type="ECO:0000313" key="1">
    <source>
        <dbReference type="EMBL" id="KAH3835699.1"/>
    </source>
</evidence>
<reference evidence="1" key="1">
    <citation type="journal article" date="2019" name="bioRxiv">
        <title>The Genome of the Zebra Mussel, Dreissena polymorpha: A Resource for Invasive Species Research.</title>
        <authorList>
            <person name="McCartney M.A."/>
            <person name="Auch B."/>
            <person name="Kono T."/>
            <person name="Mallez S."/>
            <person name="Zhang Y."/>
            <person name="Obille A."/>
            <person name="Becker A."/>
            <person name="Abrahante J.E."/>
            <person name="Garbe J."/>
            <person name="Badalamenti J.P."/>
            <person name="Herman A."/>
            <person name="Mangelson H."/>
            <person name="Liachko I."/>
            <person name="Sullivan S."/>
            <person name="Sone E.D."/>
            <person name="Koren S."/>
            <person name="Silverstein K.A.T."/>
            <person name="Beckman K.B."/>
            <person name="Gohl D.M."/>
        </authorList>
    </citation>
    <scope>NUCLEOTIDE SEQUENCE</scope>
    <source>
        <strain evidence="1">Duluth1</strain>
        <tissue evidence="1">Whole animal</tissue>
    </source>
</reference>
<keyword evidence="2" id="KW-1185">Reference proteome</keyword>
<organism evidence="1 2">
    <name type="scientific">Dreissena polymorpha</name>
    <name type="common">Zebra mussel</name>
    <name type="synonym">Mytilus polymorpha</name>
    <dbReference type="NCBI Taxonomy" id="45954"/>
    <lineage>
        <taxon>Eukaryota</taxon>
        <taxon>Metazoa</taxon>
        <taxon>Spiralia</taxon>
        <taxon>Lophotrochozoa</taxon>
        <taxon>Mollusca</taxon>
        <taxon>Bivalvia</taxon>
        <taxon>Autobranchia</taxon>
        <taxon>Heteroconchia</taxon>
        <taxon>Euheterodonta</taxon>
        <taxon>Imparidentia</taxon>
        <taxon>Neoheterodontei</taxon>
        <taxon>Myida</taxon>
        <taxon>Dreissenoidea</taxon>
        <taxon>Dreissenidae</taxon>
        <taxon>Dreissena</taxon>
    </lineage>
</organism>
<gene>
    <name evidence="1" type="ORF">DPMN_109058</name>
</gene>
<evidence type="ECO:0000313" key="2">
    <source>
        <dbReference type="Proteomes" id="UP000828390"/>
    </source>
</evidence>
<dbReference type="EMBL" id="JAIWYP010000004">
    <property type="protein sequence ID" value="KAH3835699.1"/>
    <property type="molecule type" value="Genomic_DNA"/>
</dbReference>
<sequence>MNRFVKEDLVQNASVKKLMDMDMDKKDNLLPLEDIKTGESKTMLVKLGEEKRKPLLRDMQKFYTVTADYLRKKLPLTQNVVKYAQCLHPEVRDENTAMRYVRSLAEEMPGITPNEVAMICDEWKVYRVEKIENSVMYGNDDKLKRVDHFWNEQKICKWQPKVSYTAKTGIFISMSNPWKC</sequence>
<name>A0A9D4KA28_DREPO</name>